<protein>
    <submittedName>
        <fullName evidence="1">Uncharacterized protein</fullName>
    </submittedName>
</protein>
<sequence>MAPLRHTTRTLQYPVYNPYPGRREKKSYRYGYNPQNGRWEVKTKVNNPTQKNARNAAYNYNLGNDDPIRPYLNPVEGKAPRRGDYPDTKNAVATFTAAQWELCGRTYNFDWNVSPQQTLEDIREQWRGLTNTQIHN</sequence>
<keyword evidence="2" id="KW-1185">Reference proteome</keyword>
<dbReference type="EMBL" id="ML119651">
    <property type="protein sequence ID" value="RPA86049.1"/>
    <property type="molecule type" value="Genomic_DNA"/>
</dbReference>
<proteinExistence type="predicted"/>
<name>A0A3N4IJP7_ASCIM</name>
<organism evidence="1 2">
    <name type="scientific">Ascobolus immersus RN42</name>
    <dbReference type="NCBI Taxonomy" id="1160509"/>
    <lineage>
        <taxon>Eukaryota</taxon>
        <taxon>Fungi</taxon>
        <taxon>Dikarya</taxon>
        <taxon>Ascomycota</taxon>
        <taxon>Pezizomycotina</taxon>
        <taxon>Pezizomycetes</taxon>
        <taxon>Pezizales</taxon>
        <taxon>Ascobolaceae</taxon>
        <taxon>Ascobolus</taxon>
    </lineage>
</organism>
<reference evidence="1 2" key="1">
    <citation type="journal article" date="2018" name="Nat. Ecol. Evol.">
        <title>Pezizomycetes genomes reveal the molecular basis of ectomycorrhizal truffle lifestyle.</title>
        <authorList>
            <person name="Murat C."/>
            <person name="Payen T."/>
            <person name="Noel B."/>
            <person name="Kuo A."/>
            <person name="Morin E."/>
            <person name="Chen J."/>
            <person name="Kohler A."/>
            <person name="Krizsan K."/>
            <person name="Balestrini R."/>
            <person name="Da Silva C."/>
            <person name="Montanini B."/>
            <person name="Hainaut M."/>
            <person name="Levati E."/>
            <person name="Barry K.W."/>
            <person name="Belfiori B."/>
            <person name="Cichocki N."/>
            <person name="Clum A."/>
            <person name="Dockter R.B."/>
            <person name="Fauchery L."/>
            <person name="Guy J."/>
            <person name="Iotti M."/>
            <person name="Le Tacon F."/>
            <person name="Lindquist E.A."/>
            <person name="Lipzen A."/>
            <person name="Malagnac F."/>
            <person name="Mello A."/>
            <person name="Molinier V."/>
            <person name="Miyauchi S."/>
            <person name="Poulain J."/>
            <person name="Riccioni C."/>
            <person name="Rubini A."/>
            <person name="Sitrit Y."/>
            <person name="Splivallo R."/>
            <person name="Traeger S."/>
            <person name="Wang M."/>
            <person name="Zifcakova L."/>
            <person name="Wipf D."/>
            <person name="Zambonelli A."/>
            <person name="Paolocci F."/>
            <person name="Nowrousian M."/>
            <person name="Ottonello S."/>
            <person name="Baldrian P."/>
            <person name="Spatafora J.W."/>
            <person name="Henrissat B."/>
            <person name="Nagy L.G."/>
            <person name="Aury J.M."/>
            <person name="Wincker P."/>
            <person name="Grigoriev I.V."/>
            <person name="Bonfante P."/>
            <person name="Martin F.M."/>
        </authorList>
    </citation>
    <scope>NUCLEOTIDE SEQUENCE [LARGE SCALE GENOMIC DNA]</scope>
    <source>
        <strain evidence="1 2">RN42</strain>
    </source>
</reference>
<dbReference type="Proteomes" id="UP000275078">
    <property type="component" value="Unassembled WGS sequence"/>
</dbReference>
<dbReference type="AlphaFoldDB" id="A0A3N4IJP7"/>
<accession>A0A3N4IJP7</accession>
<evidence type="ECO:0000313" key="2">
    <source>
        <dbReference type="Proteomes" id="UP000275078"/>
    </source>
</evidence>
<gene>
    <name evidence="1" type="ORF">BJ508DRAFT_322195</name>
</gene>
<evidence type="ECO:0000313" key="1">
    <source>
        <dbReference type="EMBL" id="RPA86049.1"/>
    </source>
</evidence>